<dbReference type="OrthoDB" id="5419927at2759"/>
<comment type="caution">
    <text evidence="2">The sequence shown here is derived from an EMBL/GenBank/DDBJ whole genome shotgun (WGS) entry which is preliminary data.</text>
</comment>
<evidence type="ECO:0000313" key="2">
    <source>
        <dbReference type="EMBL" id="PWY85886.1"/>
    </source>
</evidence>
<gene>
    <name evidence="2" type="ORF">BO94DRAFT_536021</name>
</gene>
<evidence type="ECO:0000256" key="1">
    <source>
        <dbReference type="SAM" id="Coils"/>
    </source>
</evidence>
<protein>
    <submittedName>
        <fullName evidence="2">Uncharacterized protein</fullName>
    </submittedName>
</protein>
<dbReference type="PANTHER" id="PTHR40619">
    <property type="entry name" value="FUNGAL STAND N-TERMINAL GOODBYE DOMAIN-CONTAINING PROTEIN"/>
    <property type="match status" value="1"/>
</dbReference>
<feature type="coiled-coil region" evidence="1">
    <location>
        <begin position="70"/>
        <end position="97"/>
    </location>
</feature>
<dbReference type="GeneID" id="37114062"/>
<dbReference type="EMBL" id="MSFK01000016">
    <property type="protein sequence ID" value="PWY85886.1"/>
    <property type="molecule type" value="Genomic_DNA"/>
</dbReference>
<keyword evidence="1" id="KW-0175">Coiled coil</keyword>
<dbReference type="AlphaFoldDB" id="A0A317WHG4"/>
<dbReference type="Proteomes" id="UP000246702">
    <property type="component" value="Unassembled WGS sequence"/>
</dbReference>
<dbReference type="STRING" id="1450535.A0A317WHG4"/>
<name>A0A317WHG4_9EURO</name>
<organism evidence="2 3">
    <name type="scientific">Aspergillus sclerotioniger CBS 115572</name>
    <dbReference type="NCBI Taxonomy" id="1450535"/>
    <lineage>
        <taxon>Eukaryota</taxon>
        <taxon>Fungi</taxon>
        <taxon>Dikarya</taxon>
        <taxon>Ascomycota</taxon>
        <taxon>Pezizomycotina</taxon>
        <taxon>Eurotiomycetes</taxon>
        <taxon>Eurotiomycetidae</taxon>
        <taxon>Eurotiales</taxon>
        <taxon>Aspergillaceae</taxon>
        <taxon>Aspergillus</taxon>
        <taxon>Aspergillus subgen. Circumdati</taxon>
    </lineage>
</organism>
<sequence>MTTSMGNSNPLEYTASAVAFISSEGPDIHQGLGGYSQYSFQQDRFMPVNCHRSLEGLLQQYLPLNLGLQLPKNANELEQLSERLAGAEDRYNGEKNGFWHSIWYNLGEGEEVISNWIGLIPNEYGLAIVKTGLAVVFKLAERSAERRQKILNTFVAIRNALAKADPKRRNFRAHKDVAACAERLTQTITQSIEDMIKLTSAKPSWLKRLGNVPKPKQKTPQNPDYILERLAKSTREFEDVVNLARDNTIEATGYMAQSITSALPVMDDNIRGTYNRLQTMDRKQDVRDEESKMERQNLYTIIEEHHATLLGMAREQHENQLLARTTMVHLLRETKRLEAENKLLRRQQRFTPNFGGIIDEIQLIEILTLAPSFADGESSDSTYMLRQPNADLQLALTYKGKLNPESLRKVQTAVVTDTRVLEWLQCAESDLIMVDAKAINPGMTKISAISVFSATFITSMITARPEDVVVHYFCGQHFRPKDTWHGPNGLVRFIAMQLLMKLMGMKQVNLSFIRRETYVRKLEECDTWTLCHLLHRIVAQFPHEMTVCVVIDSISRIDTSRTSDELGVVMDHLHRIVTDPSLRPTVKVLLTSQMNTSRTLLQSVVFQDDPSRIVRLMPNKISRPLADMSGRVVRNMMF</sequence>
<keyword evidence="3" id="KW-1185">Reference proteome</keyword>
<proteinExistence type="predicted"/>
<dbReference type="RefSeq" id="XP_025466903.1">
    <property type="nucleotide sequence ID" value="XM_025611919.1"/>
</dbReference>
<evidence type="ECO:0000313" key="3">
    <source>
        <dbReference type="Proteomes" id="UP000246702"/>
    </source>
</evidence>
<accession>A0A317WHG4</accession>
<reference evidence="2 3" key="1">
    <citation type="submission" date="2016-12" db="EMBL/GenBank/DDBJ databases">
        <title>The genomes of Aspergillus section Nigri reveals drivers in fungal speciation.</title>
        <authorList>
            <consortium name="DOE Joint Genome Institute"/>
            <person name="Vesth T.C."/>
            <person name="Nybo J."/>
            <person name="Theobald S."/>
            <person name="Brandl J."/>
            <person name="Frisvad J.C."/>
            <person name="Nielsen K.F."/>
            <person name="Lyhne E.K."/>
            <person name="Kogle M.E."/>
            <person name="Kuo A."/>
            <person name="Riley R."/>
            <person name="Clum A."/>
            <person name="Nolan M."/>
            <person name="Lipzen A."/>
            <person name="Salamov A."/>
            <person name="Henrissat B."/>
            <person name="Wiebenga A."/>
            <person name="De Vries R.P."/>
            <person name="Grigoriev I.V."/>
            <person name="Mortensen U.H."/>
            <person name="Andersen M.R."/>
            <person name="Baker S.E."/>
        </authorList>
    </citation>
    <scope>NUCLEOTIDE SEQUENCE [LARGE SCALE GENOMIC DNA]</scope>
    <source>
        <strain evidence="2 3">CBS 115572</strain>
    </source>
</reference>
<dbReference type="PANTHER" id="PTHR40619:SF3">
    <property type="entry name" value="FUNGAL STAND N-TERMINAL GOODBYE DOMAIN-CONTAINING PROTEIN"/>
    <property type="match status" value="1"/>
</dbReference>